<dbReference type="FunFam" id="1.25.40.10:FF:000125">
    <property type="entry name" value="Pentatricopeptide repeat-containing protein"/>
    <property type="match status" value="1"/>
</dbReference>
<dbReference type="Pfam" id="PF13041">
    <property type="entry name" value="PPR_2"/>
    <property type="match status" value="2"/>
</dbReference>
<evidence type="ECO:0000313" key="4">
    <source>
        <dbReference type="Proteomes" id="UP000236161"/>
    </source>
</evidence>
<dbReference type="Pfam" id="PF12854">
    <property type="entry name" value="PPR_1"/>
    <property type="match status" value="1"/>
</dbReference>
<dbReference type="GO" id="GO:0048731">
    <property type="term" value="P:system development"/>
    <property type="evidence" value="ECO:0007669"/>
    <property type="project" value="UniProtKB-ARBA"/>
</dbReference>
<feature type="repeat" description="PPR" evidence="2">
    <location>
        <begin position="242"/>
        <end position="276"/>
    </location>
</feature>
<name>A0A2I0APA5_9ASPA</name>
<dbReference type="FunFam" id="1.25.40.10:FF:000184">
    <property type="entry name" value="Pentatricopeptide repeat-containing protein, chloroplastic"/>
    <property type="match status" value="1"/>
</dbReference>
<dbReference type="EC" id="3.6.1.-" evidence="3"/>
<keyword evidence="1" id="KW-0677">Repeat</keyword>
<dbReference type="GO" id="GO:0016787">
    <property type="term" value="F:hydrolase activity"/>
    <property type="evidence" value="ECO:0007669"/>
    <property type="project" value="UniProtKB-KW"/>
</dbReference>
<keyword evidence="3" id="KW-0378">Hydrolase</keyword>
<protein>
    <submittedName>
        <fullName evidence="3">Pentatricopeptide repeat-containing protein</fullName>
        <ecNumber evidence="3">3.6.1.-</ecNumber>
    </submittedName>
</protein>
<dbReference type="NCBIfam" id="TIGR00756">
    <property type="entry name" value="PPR"/>
    <property type="match status" value="5"/>
</dbReference>
<evidence type="ECO:0000256" key="2">
    <source>
        <dbReference type="PROSITE-ProRule" id="PRU00708"/>
    </source>
</evidence>
<feature type="repeat" description="PPR" evidence="2">
    <location>
        <begin position="374"/>
        <end position="408"/>
    </location>
</feature>
<sequence length="595" mass="66044">MSGHLSPPRFSSHRRFLELKLSDLHKCSDLGSLLQIHSQIIRLGLHLDPFVAPKLITAYSLCRRPSAAAAVFDLVPNPNSHLFNTLIRAFSHNSLPSLSFLALSRMQLSAIPVDSFTYHFLLKSSMGILRRLEVIQAHIVKLGFLSDIFIPNTLIDCYSKVGEAGIIAARKVFDEMPMKDVVSWNSMIAALARAGEIWDAKQMFDEMPERDTVSWNTMLDGFVKSGEVDSAFDLFRKIPDRNVVSWSTMLSGYCKKGDFEMARLLFDKMPVRNLVPWTIMISGYAEKGLAAEASSLLDRMENAGLVPDSAATISILTACSESGLLALGKRIHTAAKKKKQNLTTQIGNALVCMYSKCGDLDDSWIVFNEILVKDLVSWNSMLQGLAMNGQGKRALELFASMKEEGITPDRVTFIGVLCACNHIGLIKEARWHFASMKKDYGIIPEIEHYGCMIDLLGRGGLLMEAYSLAKTMPFEANAIIWGSILNSCQVHNNVSIAERIVDELIDMEGIDTGDIAIISNIYASAGRWDGMAKARMKMKDMGKQKQAGSSWIEIDDAVHEFTVGDRMHHQADRILKMIDRLGKHLKHLGSAVEAA</sequence>
<dbReference type="PROSITE" id="PS51375">
    <property type="entry name" value="PPR"/>
    <property type="match status" value="4"/>
</dbReference>
<feature type="repeat" description="PPR" evidence="2">
    <location>
        <begin position="180"/>
        <end position="214"/>
    </location>
</feature>
<dbReference type="GO" id="GO:0009451">
    <property type="term" value="P:RNA modification"/>
    <property type="evidence" value="ECO:0007669"/>
    <property type="project" value="InterPro"/>
</dbReference>
<reference evidence="3 4" key="1">
    <citation type="journal article" date="2017" name="Nature">
        <title>The Apostasia genome and the evolution of orchids.</title>
        <authorList>
            <person name="Zhang G.Q."/>
            <person name="Liu K.W."/>
            <person name="Li Z."/>
            <person name="Lohaus R."/>
            <person name="Hsiao Y.Y."/>
            <person name="Niu S.C."/>
            <person name="Wang J.Y."/>
            <person name="Lin Y.C."/>
            <person name="Xu Q."/>
            <person name="Chen L.J."/>
            <person name="Yoshida K."/>
            <person name="Fujiwara S."/>
            <person name="Wang Z.W."/>
            <person name="Zhang Y.Q."/>
            <person name="Mitsuda N."/>
            <person name="Wang M."/>
            <person name="Liu G.H."/>
            <person name="Pecoraro L."/>
            <person name="Huang H.X."/>
            <person name="Xiao X.J."/>
            <person name="Lin M."/>
            <person name="Wu X.Y."/>
            <person name="Wu W.L."/>
            <person name="Chen Y.Y."/>
            <person name="Chang S.B."/>
            <person name="Sakamoto S."/>
            <person name="Ohme-Takagi M."/>
            <person name="Yagi M."/>
            <person name="Zeng S.J."/>
            <person name="Shen C.Y."/>
            <person name="Yeh C.M."/>
            <person name="Luo Y.B."/>
            <person name="Tsai W.C."/>
            <person name="Van de Peer Y."/>
            <person name="Liu Z.J."/>
        </authorList>
    </citation>
    <scope>NUCLEOTIDE SEQUENCE [LARGE SCALE GENOMIC DNA]</scope>
    <source>
        <strain evidence="4">cv. Shenzhen</strain>
        <tissue evidence="3">Stem</tissue>
    </source>
</reference>
<dbReference type="STRING" id="1088818.A0A2I0APA5"/>
<dbReference type="OrthoDB" id="185373at2759"/>
<dbReference type="AlphaFoldDB" id="A0A2I0APA5"/>
<proteinExistence type="predicted"/>
<dbReference type="EMBL" id="KZ451968">
    <property type="protein sequence ID" value="PKA57391.1"/>
    <property type="molecule type" value="Genomic_DNA"/>
</dbReference>
<accession>A0A2I0APA5</accession>
<feature type="repeat" description="PPR" evidence="2">
    <location>
        <begin position="277"/>
        <end position="307"/>
    </location>
</feature>
<dbReference type="Gene3D" id="1.25.40.10">
    <property type="entry name" value="Tetratricopeptide repeat domain"/>
    <property type="match status" value="4"/>
</dbReference>
<organism evidence="3 4">
    <name type="scientific">Apostasia shenzhenica</name>
    <dbReference type="NCBI Taxonomy" id="1088818"/>
    <lineage>
        <taxon>Eukaryota</taxon>
        <taxon>Viridiplantae</taxon>
        <taxon>Streptophyta</taxon>
        <taxon>Embryophyta</taxon>
        <taxon>Tracheophyta</taxon>
        <taxon>Spermatophyta</taxon>
        <taxon>Magnoliopsida</taxon>
        <taxon>Liliopsida</taxon>
        <taxon>Asparagales</taxon>
        <taxon>Orchidaceae</taxon>
        <taxon>Apostasioideae</taxon>
        <taxon>Apostasia</taxon>
    </lineage>
</organism>
<dbReference type="GO" id="GO:0003723">
    <property type="term" value="F:RNA binding"/>
    <property type="evidence" value="ECO:0007669"/>
    <property type="project" value="InterPro"/>
</dbReference>
<dbReference type="InterPro" id="IPR046848">
    <property type="entry name" value="E_motif"/>
</dbReference>
<dbReference type="InterPro" id="IPR011990">
    <property type="entry name" value="TPR-like_helical_dom_sf"/>
</dbReference>
<dbReference type="PANTHER" id="PTHR47926:SF413">
    <property type="entry name" value="REPEAT (TPR)-LIKE SUPERFAMILY PROTEIN, PUTATIVE-RELATED"/>
    <property type="match status" value="1"/>
</dbReference>
<dbReference type="Pfam" id="PF20431">
    <property type="entry name" value="E_motif"/>
    <property type="match status" value="1"/>
</dbReference>
<dbReference type="Pfam" id="PF01535">
    <property type="entry name" value="PPR"/>
    <property type="match status" value="4"/>
</dbReference>
<evidence type="ECO:0000313" key="3">
    <source>
        <dbReference type="EMBL" id="PKA57391.1"/>
    </source>
</evidence>
<dbReference type="PANTHER" id="PTHR47926">
    <property type="entry name" value="PENTATRICOPEPTIDE REPEAT-CONTAINING PROTEIN"/>
    <property type="match status" value="1"/>
</dbReference>
<gene>
    <name evidence="3" type="primary">PCMP-E27</name>
    <name evidence="3" type="ORF">AXF42_Ash013578</name>
</gene>
<dbReference type="InterPro" id="IPR046960">
    <property type="entry name" value="PPR_At4g14850-like_plant"/>
</dbReference>
<keyword evidence="4" id="KW-1185">Reference proteome</keyword>
<evidence type="ECO:0000256" key="1">
    <source>
        <dbReference type="ARBA" id="ARBA00022737"/>
    </source>
</evidence>
<dbReference type="InterPro" id="IPR002885">
    <property type="entry name" value="PPR_rpt"/>
</dbReference>
<dbReference type="Proteomes" id="UP000236161">
    <property type="component" value="Unassembled WGS sequence"/>
</dbReference>